<protein>
    <submittedName>
        <fullName evidence="2">Uncharacterized protein</fullName>
    </submittedName>
</protein>
<accession>A0ABP9NYZ8</accession>
<gene>
    <name evidence="2" type="ORF">GCM10023213_13250</name>
</gene>
<evidence type="ECO:0000313" key="2">
    <source>
        <dbReference type="EMBL" id="GAA5137081.1"/>
    </source>
</evidence>
<reference evidence="3" key="1">
    <citation type="journal article" date="2019" name="Int. J. Syst. Evol. Microbiol.">
        <title>The Global Catalogue of Microorganisms (GCM) 10K type strain sequencing project: providing services to taxonomists for standard genome sequencing and annotation.</title>
        <authorList>
            <consortium name="The Broad Institute Genomics Platform"/>
            <consortium name="The Broad Institute Genome Sequencing Center for Infectious Disease"/>
            <person name="Wu L."/>
            <person name="Ma J."/>
        </authorList>
    </citation>
    <scope>NUCLEOTIDE SEQUENCE [LARGE SCALE GENOMIC DNA]</scope>
    <source>
        <strain evidence="3">JCM 18053</strain>
    </source>
</reference>
<keyword evidence="1" id="KW-0732">Signal</keyword>
<dbReference type="RefSeq" id="WP_345735580.1">
    <property type="nucleotide sequence ID" value="NZ_BAABIA010000002.1"/>
</dbReference>
<organism evidence="2 3">
    <name type="scientific">Prosthecobacter algae</name>
    <dbReference type="NCBI Taxonomy" id="1144682"/>
    <lineage>
        <taxon>Bacteria</taxon>
        <taxon>Pseudomonadati</taxon>
        <taxon>Verrucomicrobiota</taxon>
        <taxon>Verrucomicrobiia</taxon>
        <taxon>Verrucomicrobiales</taxon>
        <taxon>Verrucomicrobiaceae</taxon>
        <taxon>Prosthecobacter</taxon>
    </lineage>
</organism>
<dbReference type="Proteomes" id="UP001499852">
    <property type="component" value="Unassembled WGS sequence"/>
</dbReference>
<evidence type="ECO:0000256" key="1">
    <source>
        <dbReference type="SAM" id="SignalP"/>
    </source>
</evidence>
<keyword evidence="3" id="KW-1185">Reference proteome</keyword>
<proteinExistence type="predicted"/>
<name>A0ABP9NYZ8_9BACT</name>
<sequence>MNHFRFIKNISLALVAALFGITTTLQAQNTSSVRVSATLKTEHDDPKGSITEVVKKNLEIEVYGSAAVQGEVKITCTFFSDDLATKKITAMKLDNLRATLVAGKSTPLKSPVVTFSFTPEHSEQSGTGNRARYKRVDAVGKRYHGWAVQVYSADRLVGEVYSLPALKTLMNRDR</sequence>
<feature type="signal peptide" evidence="1">
    <location>
        <begin position="1"/>
        <end position="27"/>
    </location>
</feature>
<feature type="chain" id="PRO_5045275167" evidence="1">
    <location>
        <begin position="28"/>
        <end position="174"/>
    </location>
</feature>
<dbReference type="EMBL" id="BAABIA010000002">
    <property type="protein sequence ID" value="GAA5137081.1"/>
    <property type="molecule type" value="Genomic_DNA"/>
</dbReference>
<evidence type="ECO:0000313" key="3">
    <source>
        <dbReference type="Proteomes" id="UP001499852"/>
    </source>
</evidence>
<comment type="caution">
    <text evidence="2">The sequence shown here is derived from an EMBL/GenBank/DDBJ whole genome shotgun (WGS) entry which is preliminary data.</text>
</comment>